<reference evidence="1" key="1">
    <citation type="journal article" date="2021" name="Genome Biol. Evol.">
        <title>A High-Quality Reference Genome for a Parasitic Bivalve with Doubly Uniparental Inheritance (Bivalvia: Unionida).</title>
        <authorList>
            <person name="Smith C.H."/>
        </authorList>
    </citation>
    <scope>NUCLEOTIDE SEQUENCE</scope>
    <source>
        <strain evidence="1">CHS0354</strain>
    </source>
</reference>
<comment type="caution">
    <text evidence="1">The sequence shown here is derived from an EMBL/GenBank/DDBJ whole genome shotgun (WGS) entry which is preliminary data.</text>
</comment>
<gene>
    <name evidence="1" type="ORF">CHS0354_026770</name>
</gene>
<keyword evidence="2" id="KW-1185">Reference proteome</keyword>
<evidence type="ECO:0000313" key="1">
    <source>
        <dbReference type="EMBL" id="KAK3603976.1"/>
    </source>
</evidence>
<proteinExistence type="predicted"/>
<evidence type="ECO:0008006" key="3">
    <source>
        <dbReference type="Google" id="ProtNLM"/>
    </source>
</evidence>
<dbReference type="AlphaFoldDB" id="A0AAE0W750"/>
<accession>A0AAE0W750</accession>
<dbReference type="SUPFAM" id="SSF53756">
    <property type="entry name" value="UDP-Glycosyltransferase/glycogen phosphorylase"/>
    <property type="match status" value="1"/>
</dbReference>
<reference evidence="1" key="2">
    <citation type="journal article" date="2021" name="Genome Biol. Evol.">
        <title>Developing a high-quality reference genome for a parasitic bivalve with doubly uniparental inheritance (Bivalvia: Unionida).</title>
        <authorList>
            <person name="Smith C.H."/>
        </authorList>
    </citation>
    <scope>NUCLEOTIDE SEQUENCE</scope>
    <source>
        <strain evidence="1">CHS0354</strain>
        <tissue evidence="1">Mantle</tissue>
    </source>
</reference>
<organism evidence="1 2">
    <name type="scientific">Potamilus streckersoni</name>
    <dbReference type="NCBI Taxonomy" id="2493646"/>
    <lineage>
        <taxon>Eukaryota</taxon>
        <taxon>Metazoa</taxon>
        <taxon>Spiralia</taxon>
        <taxon>Lophotrochozoa</taxon>
        <taxon>Mollusca</taxon>
        <taxon>Bivalvia</taxon>
        <taxon>Autobranchia</taxon>
        <taxon>Heteroconchia</taxon>
        <taxon>Palaeoheterodonta</taxon>
        <taxon>Unionida</taxon>
        <taxon>Unionoidea</taxon>
        <taxon>Unionidae</taxon>
        <taxon>Ambleminae</taxon>
        <taxon>Lampsilini</taxon>
        <taxon>Potamilus</taxon>
    </lineage>
</organism>
<dbReference type="Gene3D" id="3.40.50.2000">
    <property type="entry name" value="Glycogen Phosphorylase B"/>
    <property type="match status" value="1"/>
</dbReference>
<reference evidence="1" key="3">
    <citation type="submission" date="2023-05" db="EMBL/GenBank/DDBJ databases">
        <authorList>
            <person name="Smith C.H."/>
        </authorList>
    </citation>
    <scope>NUCLEOTIDE SEQUENCE</scope>
    <source>
        <strain evidence="1">CHS0354</strain>
        <tissue evidence="1">Mantle</tissue>
    </source>
</reference>
<sequence length="85" mass="9600">MACGTPVIALGRGGALETVIENPDEVSESTDKSARAINLAIQQFEKVEDQFSPEFLRMHAAKFHDDVFLNNMEKTIRRFLENCTR</sequence>
<dbReference type="EMBL" id="JAEAOA010001598">
    <property type="protein sequence ID" value="KAK3603976.1"/>
    <property type="molecule type" value="Genomic_DNA"/>
</dbReference>
<dbReference type="Proteomes" id="UP001195483">
    <property type="component" value="Unassembled WGS sequence"/>
</dbReference>
<evidence type="ECO:0000313" key="2">
    <source>
        <dbReference type="Proteomes" id="UP001195483"/>
    </source>
</evidence>
<protein>
    <recommendedName>
        <fullName evidence="3">Glycosyl transferase family 1 domain-containing protein</fullName>
    </recommendedName>
</protein>
<name>A0AAE0W750_9BIVA</name>